<gene>
    <name evidence="1" type="ORF">GGQ99_000748</name>
</gene>
<evidence type="ECO:0000313" key="1">
    <source>
        <dbReference type="EMBL" id="MBB4649026.1"/>
    </source>
</evidence>
<keyword evidence="2" id="KW-1185">Reference proteome</keyword>
<dbReference type="SUPFAM" id="SSF53335">
    <property type="entry name" value="S-adenosyl-L-methionine-dependent methyltransferases"/>
    <property type="match status" value="1"/>
</dbReference>
<accession>A0ABR6KX66</accession>
<organism evidence="1 2">
    <name type="scientific">Aminobacter niigataensis</name>
    <dbReference type="NCBI Taxonomy" id="83265"/>
    <lineage>
        <taxon>Bacteria</taxon>
        <taxon>Pseudomonadati</taxon>
        <taxon>Pseudomonadota</taxon>
        <taxon>Alphaproteobacteria</taxon>
        <taxon>Hyphomicrobiales</taxon>
        <taxon>Phyllobacteriaceae</taxon>
        <taxon>Aminobacter</taxon>
    </lineage>
</organism>
<dbReference type="Proteomes" id="UP000539538">
    <property type="component" value="Unassembled WGS sequence"/>
</dbReference>
<name>A0ABR6KX66_9HYPH</name>
<dbReference type="RefSeq" id="WP_183260763.1">
    <property type="nucleotide sequence ID" value="NZ_BAAAVZ010000008.1"/>
</dbReference>
<dbReference type="Gene3D" id="3.40.50.150">
    <property type="entry name" value="Vaccinia Virus protein VP39"/>
    <property type="match status" value="1"/>
</dbReference>
<comment type="caution">
    <text evidence="1">The sequence shown here is derived from an EMBL/GenBank/DDBJ whole genome shotgun (WGS) entry which is preliminary data.</text>
</comment>
<evidence type="ECO:0000313" key="2">
    <source>
        <dbReference type="Proteomes" id="UP000539538"/>
    </source>
</evidence>
<evidence type="ECO:0008006" key="3">
    <source>
        <dbReference type="Google" id="ProtNLM"/>
    </source>
</evidence>
<sequence length="211" mass="23869">MLTAFDEWSGVANGSQPFWESRAQIIAKLIRATDSVLDIGAGNRKLSRFIPKTCEYTPVDCVADLPGTFVVDFNQDFQLPGVNFDVVVCAGFLEYLDDVPAFFRQMALHAPGRQIIFTYLFHDRKMRRTEMCVHNDFPTSQAMLGAICTYLSHVDVFAFDRETAYYNATLSSGETIPTVNPVLITELLAIPESAPMRFIRRMNRSIKKRLP</sequence>
<dbReference type="Pfam" id="PF13489">
    <property type="entry name" value="Methyltransf_23"/>
    <property type="match status" value="1"/>
</dbReference>
<protein>
    <recommendedName>
        <fullName evidence="3">Methyltransferase domain-containing protein</fullName>
    </recommendedName>
</protein>
<reference evidence="1 2" key="1">
    <citation type="submission" date="2020-08" db="EMBL/GenBank/DDBJ databases">
        <title>Genomic Encyclopedia of Type Strains, Phase IV (KMG-IV): sequencing the most valuable type-strain genomes for metagenomic binning, comparative biology and taxonomic classification.</title>
        <authorList>
            <person name="Goeker M."/>
        </authorList>
    </citation>
    <scope>NUCLEOTIDE SEQUENCE [LARGE SCALE GENOMIC DNA]</scope>
    <source>
        <strain evidence="1 2">DSM 7050</strain>
    </source>
</reference>
<proteinExistence type="predicted"/>
<dbReference type="InterPro" id="IPR029063">
    <property type="entry name" value="SAM-dependent_MTases_sf"/>
</dbReference>
<dbReference type="EMBL" id="JACHOT010000001">
    <property type="protein sequence ID" value="MBB4649026.1"/>
    <property type="molecule type" value="Genomic_DNA"/>
</dbReference>